<sequence>MLICISLLGRSVFQYFVKIVSTKLLPITGIPTFTNQYSVTQNDVEGAKGGLPGVFFMLEISPMQISYKETRKSFSSLLTGVLAIIGGVYTVAGLIDRVVYRAEKAYKKKVEMGKTL</sequence>
<dbReference type="InterPro" id="IPR045888">
    <property type="entry name" value="Erv"/>
</dbReference>
<feature type="domain" description="Endoplasmic reticulum vesicle transporter C-terminal" evidence="3">
    <location>
        <begin position="11"/>
        <end position="96"/>
    </location>
</feature>
<accession>A0A8H4BDQ2</accession>
<dbReference type="EMBL" id="JAAECE010000006">
    <property type="protein sequence ID" value="KAF1799556.1"/>
    <property type="molecule type" value="Genomic_DNA"/>
</dbReference>
<dbReference type="PANTHER" id="PTHR10984:SF25">
    <property type="entry name" value="ENDOPLASMIC RETICULUM-GOLGI INTERMEDIATE COMPARTMENT PROTEIN 3"/>
    <property type="match status" value="1"/>
</dbReference>
<keyword evidence="2" id="KW-0812">Transmembrane</keyword>
<dbReference type="PANTHER" id="PTHR10984">
    <property type="entry name" value="ENDOPLASMIC RETICULUM-GOLGI INTERMEDIATE COMPARTMENT PROTEIN"/>
    <property type="match status" value="1"/>
</dbReference>
<evidence type="ECO:0000256" key="1">
    <source>
        <dbReference type="ARBA" id="ARBA00005648"/>
    </source>
</evidence>
<keyword evidence="2" id="KW-0472">Membrane</keyword>
<dbReference type="GO" id="GO:0006888">
    <property type="term" value="P:endoplasmic reticulum to Golgi vesicle-mediated transport"/>
    <property type="evidence" value="ECO:0007669"/>
    <property type="project" value="TreeGrafter"/>
</dbReference>
<feature type="transmembrane region" description="Helical" evidence="2">
    <location>
        <begin position="77"/>
        <end position="99"/>
    </location>
</feature>
<dbReference type="GO" id="GO:0005789">
    <property type="term" value="C:endoplasmic reticulum membrane"/>
    <property type="evidence" value="ECO:0007669"/>
    <property type="project" value="TreeGrafter"/>
</dbReference>
<evidence type="ECO:0000313" key="4">
    <source>
        <dbReference type="EMBL" id="KAF1799556.1"/>
    </source>
</evidence>
<gene>
    <name evidence="4" type="ORF">FB192DRAFT_1387364</name>
</gene>
<evidence type="ECO:0000259" key="3">
    <source>
        <dbReference type="Pfam" id="PF07970"/>
    </source>
</evidence>
<reference evidence="4 5" key="1">
    <citation type="submission" date="2019-09" db="EMBL/GenBank/DDBJ databases">
        <authorList>
            <consortium name="DOE Joint Genome Institute"/>
            <person name="Mondo S.J."/>
            <person name="Navarro-Mendoza M.I."/>
            <person name="Perez-Arques C."/>
            <person name="Panchal S."/>
            <person name="Nicolas F.E."/>
            <person name="Ganguly P."/>
            <person name="Pangilinan J."/>
            <person name="Grigoriev I."/>
            <person name="Heitman J."/>
            <person name="Sanya K."/>
            <person name="Garre V."/>
        </authorList>
    </citation>
    <scope>NUCLEOTIDE SEQUENCE [LARGE SCALE GENOMIC DNA]</scope>
    <source>
        <strain evidence="4 5">MU402</strain>
    </source>
</reference>
<organism evidence="4 5">
    <name type="scientific">Mucor circinelloides f. lusitanicus</name>
    <name type="common">Mucor racemosus var. lusitanicus</name>
    <dbReference type="NCBI Taxonomy" id="29924"/>
    <lineage>
        <taxon>Eukaryota</taxon>
        <taxon>Fungi</taxon>
        <taxon>Fungi incertae sedis</taxon>
        <taxon>Mucoromycota</taxon>
        <taxon>Mucoromycotina</taxon>
        <taxon>Mucoromycetes</taxon>
        <taxon>Mucorales</taxon>
        <taxon>Mucorineae</taxon>
        <taxon>Mucoraceae</taxon>
        <taxon>Mucor</taxon>
    </lineage>
</organism>
<proteinExistence type="inferred from homology"/>
<protein>
    <submittedName>
        <fullName evidence="4">Endoplasmic reticulum vesicle transporter-domain-containing protein</fullName>
    </submittedName>
</protein>
<dbReference type="GO" id="GO:0006890">
    <property type="term" value="P:retrograde vesicle-mediated transport, Golgi to endoplasmic reticulum"/>
    <property type="evidence" value="ECO:0007669"/>
    <property type="project" value="TreeGrafter"/>
</dbReference>
<dbReference type="GO" id="GO:0000139">
    <property type="term" value="C:Golgi membrane"/>
    <property type="evidence" value="ECO:0007669"/>
    <property type="project" value="TreeGrafter"/>
</dbReference>
<dbReference type="AlphaFoldDB" id="A0A8H4BDQ2"/>
<dbReference type="GO" id="GO:0030134">
    <property type="term" value="C:COPII-coated ER to Golgi transport vesicle"/>
    <property type="evidence" value="ECO:0007669"/>
    <property type="project" value="TreeGrafter"/>
</dbReference>
<keyword evidence="2" id="KW-1133">Transmembrane helix</keyword>
<dbReference type="Pfam" id="PF07970">
    <property type="entry name" value="COPIIcoated_ERV"/>
    <property type="match status" value="1"/>
</dbReference>
<name>A0A8H4BDQ2_MUCCL</name>
<dbReference type="InterPro" id="IPR012936">
    <property type="entry name" value="Erv_C"/>
</dbReference>
<dbReference type="Proteomes" id="UP000469890">
    <property type="component" value="Unassembled WGS sequence"/>
</dbReference>
<comment type="caution">
    <text evidence="4">The sequence shown here is derived from an EMBL/GenBank/DDBJ whole genome shotgun (WGS) entry which is preliminary data.</text>
</comment>
<evidence type="ECO:0000256" key="2">
    <source>
        <dbReference type="SAM" id="Phobius"/>
    </source>
</evidence>
<evidence type="ECO:0000313" key="5">
    <source>
        <dbReference type="Proteomes" id="UP000469890"/>
    </source>
</evidence>
<comment type="similarity">
    <text evidence="1">Belongs to the ERGIC family.</text>
</comment>